<reference evidence="4" key="1">
    <citation type="submission" date="2023-07" db="EMBL/GenBank/DDBJ databases">
        <authorList>
            <consortium name="CYATHOMIX"/>
        </authorList>
    </citation>
    <scope>NUCLEOTIDE SEQUENCE</scope>
    <source>
        <strain evidence="4">N/A</strain>
    </source>
</reference>
<evidence type="ECO:0000259" key="3">
    <source>
        <dbReference type="PROSITE" id="PS50234"/>
    </source>
</evidence>
<dbReference type="InterPro" id="IPR002035">
    <property type="entry name" value="VWF_A"/>
</dbReference>
<accession>A0AA36M5F3</accession>
<evidence type="ECO:0000313" key="4">
    <source>
        <dbReference type="EMBL" id="CAJ0597697.1"/>
    </source>
</evidence>
<feature type="chain" id="PRO_5041246192" description="VWFA domain-containing protein" evidence="2">
    <location>
        <begin position="23"/>
        <end position="754"/>
    </location>
</feature>
<organism evidence="4 5">
    <name type="scientific">Cylicocyclus nassatus</name>
    <name type="common">Nematode worm</name>
    <dbReference type="NCBI Taxonomy" id="53992"/>
    <lineage>
        <taxon>Eukaryota</taxon>
        <taxon>Metazoa</taxon>
        <taxon>Ecdysozoa</taxon>
        <taxon>Nematoda</taxon>
        <taxon>Chromadorea</taxon>
        <taxon>Rhabditida</taxon>
        <taxon>Rhabditina</taxon>
        <taxon>Rhabditomorpha</taxon>
        <taxon>Strongyloidea</taxon>
        <taxon>Strongylidae</taxon>
        <taxon>Cylicocyclus</taxon>
    </lineage>
</organism>
<name>A0AA36M5F3_CYLNA</name>
<dbReference type="EMBL" id="CATQJL010000223">
    <property type="protein sequence ID" value="CAJ0597697.1"/>
    <property type="molecule type" value="Genomic_DNA"/>
</dbReference>
<protein>
    <recommendedName>
        <fullName evidence="3">VWFA domain-containing protein</fullName>
    </recommendedName>
</protein>
<keyword evidence="2" id="KW-0732">Signal</keyword>
<gene>
    <name evidence="4" type="ORF">CYNAS_LOCUS9680</name>
</gene>
<dbReference type="CDD" id="cd00198">
    <property type="entry name" value="vWFA"/>
    <property type="match status" value="1"/>
</dbReference>
<dbReference type="Gene3D" id="3.40.50.410">
    <property type="entry name" value="von Willebrand factor, type A domain"/>
    <property type="match status" value="1"/>
</dbReference>
<comment type="caution">
    <text evidence="4">The sequence shown here is derived from an EMBL/GenBank/DDBJ whole genome shotgun (WGS) entry which is preliminary data.</text>
</comment>
<dbReference type="InterPro" id="IPR036465">
    <property type="entry name" value="vWFA_dom_sf"/>
</dbReference>
<dbReference type="PROSITE" id="PS50234">
    <property type="entry name" value="VWFA"/>
    <property type="match status" value="1"/>
</dbReference>
<dbReference type="SUPFAM" id="SSF53300">
    <property type="entry name" value="vWA-like"/>
    <property type="match status" value="1"/>
</dbReference>
<feature type="signal peptide" evidence="2">
    <location>
        <begin position="1"/>
        <end position="22"/>
    </location>
</feature>
<proteinExistence type="predicted"/>
<evidence type="ECO:0000313" key="5">
    <source>
        <dbReference type="Proteomes" id="UP001176961"/>
    </source>
</evidence>
<feature type="domain" description="VWFA" evidence="3">
    <location>
        <begin position="569"/>
        <end position="749"/>
    </location>
</feature>
<feature type="region of interest" description="Disordered" evidence="1">
    <location>
        <begin position="32"/>
        <end position="57"/>
    </location>
</feature>
<evidence type="ECO:0000256" key="1">
    <source>
        <dbReference type="SAM" id="MobiDB-lite"/>
    </source>
</evidence>
<dbReference type="AlphaFoldDB" id="A0AA36M5F3"/>
<dbReference type="Pfam" id="PF00092">
    <property type="entry name" value="VWA"/>
    <property type="match status" value="1"/>
</dbReference>
<sequence>MLFVFGKLIVGWGGLLSAATAAFSFSAPNHRRYPPKPGSCGEQEWGGGEPPARPARRLKPSREPLVIVKFAKDKPGGSERIVGRNKEVTKPIQQFLKASTLRTSIVKMQNTYVIIRIIITHLSLLLCNISSEETFTRFCLNAGRHGEGTLQNSYTCVIKYPAPTSNEEEAEEFCRANSPFALESFRYGEPTKCIHVKEYSCEENEEEVMGKCFALAESKGKPFSRDACPPEYTLHVLESREEFQWIAVSFRQAKRVWVGNFGANARFLKPTDFKKQRRRRDNEKPIFIRLKESANPSERRGHAYYGQTNLQIPYLCSRQAEPFAETLAHNREYLEDIGITSAFMEGKDGNRLFASFNIRFAVEAKQFQANFEKIHEACNVFGKGFPVSRDDFLTRDEFAAVLKKIGLTLARVSVGRAPSFTMMPDKACKKEKYFRTNRKKWSYYDKNGTTFVVADDHWMSGYPDNMCSDTPRITVGMASSGYIDIPAIARKSIICLIGDNKDGGAKGPRTGARQRGEYCNKAARYNKKLKRCECLDPKSDGRVVDPETYGHYPPGVVCMSCATSEKKRSILFLLDGSGTLGNEGWRKELEFISTISKGVGNARTAVLFTGRDEEMVTAMAFGRHSKADLENFCNEYRDDFPHGWTFVGAGMRMARRMLKKETAEDRILMIFSDGETDNRNGGDEYENLKRKQVVEAEAIRKAGIRIIYIYVATHDEFLANARNVGGSGFVYVGDYNNLRKFAGETLKKVCTPVV</sequence>
<keyword evidence="5" id="KW-1185">Reference proteome</keyword>
<evidence type="ECO:0000256" key="2">
    <source>
        <dbReference type="SAM" id="SignalP"/>
    </source>
</evidence>
<dbReference type="Proteomes" id="UP001176961">
    <property type="component" value="Unassembled WGS sequence"/>
</dbReference>
<dbReference type="SMART" id="SM00327">
    <property type="entry name" value="VWA"/>
    <property type="match status" value="1"/>
</dbReference>